<dbReference type="InterPro" id="IPR009078">
    <property type="entry name" value="Ferritin-like_SF"/>
</dbReference>
<dbReference type="GO" id="GO:0005737">
    <property type="term" value="C:cytoplasm"/>
    <property type="evidence" value="ECO:0007669"/>
    <property type="project" value="TreeGrafter"/>
</dbReference>
<dbReference type="Gene3D" id="1.20.1260.10">
    <property type="match status" value="1"/>
</dbReference>
<dbReference type="InterPro" id="IPR001519">
    <property type="entry name" value="Ferritin"/>
</dbReference>
<dbReference type="GO" id="GO:0006879">
    <property type="term" value="P:intracellular iron ion homeostasis"/>
    <property type="evidence" value="ECO:0007669"/>
    <property type="project" value="UniProtKB-KW"/>
</dbReference>
<organism evidence="4 5">
    <name type="scientific">Parasitella parasitica</name>
    <dbReference type="NCBI Taxonomy" id="35722"/>
    <lineage>
        <taxon>Eukaryota</taxon>
        <taxon>Fungi</taxon>
        <taxon>Fungi incertae sedis</taxon>
        <taxon>Mucoromycota</taxon>
        <taxon>Mucoromycotina</taxon>
        <taxon>Mucoromycetes</taxon>
        <taxon>Mucorales</taxon>
        <taxon>Mucorineae</taxon>
        <taxon>Mucoraceae</taxon>
        <taxon>Parasitella</taxon>
    </lineage>
</organism>
<dbReference type="InterPro" id="IPR012347">
    <property type="entry name" value="Ferritin-like"/>
</dbReference>
<dbReference type="InterPro" id="IPR009040">
    <property type="entry name" value="Ferritin-like_diiron"/>
</dbReference>
<comment type="function">
    <text evidence="2">Stores iron in a soluble, non-toxic, readily available form. Important for iron homeostasis. Iron is taken up in the ferrous form and deposited as ferric hydroxides after oxidation.</text>
</comment>
<keyword evidence="1 2" id="KW-0479">Metal-binding</keyword>
<sequence>MVVQSLAKQNYTQLAEDAVNQQIQMYQLSQQTYVAASAYFDNAEVALPASINRIITTTSAILTRIVSFIRASSNISMSVPSMRYCPSAFGKLMRPVFRNQVNFACKIDWKSATNAIETCLSLEKDVNKSLLNLTKLAIDNTDAHLRHILKGGHLKYKVETIANVAKGYTQIKRVGGEGLGLHMLDQDLYKHEKFVV</sequence>
<dbReference type="OrthoDB" id="186462at2759"/>
<evidence type="ECO:0000313" key="4">
    <source>
        <dbReference type="EMBL" id="CEP13949.1"/>
    </source>
</evidence>
<evidence type="ECO:0000256" key="1">
    <source>
        <dbReference type="PIRSR" id="PIRSR601519-1"/>
    </source>
</evidence>
<dbReference type="EC" id="1.16.3.1" evidence="2"/>
<dbReference type="EMBL" id="LN730770">
    <property type="protein sequence ID" value="CEP13949.1"/>
    <property type="molecule type" value="Genomic_DNA"/>
</dbReference>
<dbReference type="STRING" id="35722.A0A0B7N934"/>
<keyword evidence="1 2" id="KW-0408">Iron</keyword>
<dbReference type="PROSITE" id="PS50905">
    <property type="entry name" value="FERRITIN_LIKE"/>
    <property type="match status" value="1"/>
</dbReference>
<dbReference type="SUPFAM" id="SSF47240">
    <property type="entry name" value="Ferritin-like"/>
    <property type="match status" value="1"/>
</dbReference>
<dbReference type="Proteomes" id="UP000054107">
    <property type="component" value="Unassembled WGS sequence"/>
</dbReference>
<proteinExistence type="inferred from homology"/>
<evidence type="ECO:0000256" key="2">
    <source>
        <dbReference type="RuleBase" id="RU361145"/>
    </source>
</evidence>
<comment type="similarity">
    <text evidence="2">Belongs to the ferritin family.</text>
</comment>
<feature type="binding site" evidence="1">
    <location>
        <position position="123"/>
    </location>
    <ligand>
        <name>Fe cation</name>
        <dbReference type="ChEBI" id="CHEBI:24875"/>
        <label>1</label>
    </ligand>
</feature>
<reference evidence="4 5" key="1">
    <citation type="submission" date="2014-09" db="EMBL/GenBank/DDBJ databases">
        <authorList>
            <person name="Ellenberger Sabrina"/>
        </authorList>
    </citation>
    <scope>NUCLEOTIDE SEQUENCE [LARGE SCALE GENOMIC DNA]</scope>
    <source>
        <strain evidence="4 5">CBS 412.66</strain>
    </source>
</reference>
<name>A0A0B7N934_9FUNG</name>
<keyword evidence="2" id="KW-0560">Oxidoreductase</keyword>
<comment type="catalytic activity">
    <reaction evidence="2">
        <text>4 Fe(2+) + O2 + 4 H(+) = 4 Fe(3+) + 2 H2O</text>
        <dbReference type="Rhea" id="RHEA:11148"/>
        <dbReference type="ChEBI" id="CHEBI:15377"/>
        <dbReference type="ChEBI" id="CHEBI:15378"/>
        <dbReference type="ChEBI" id="CHEBI:15379"/>
        <dbReference type="ChEBI" id="CHEBI:29033"/>
        <dbReference type="ChEBI" id="CHEBI:29034"/>
        <dbReference type="EC" id="1.16.3.1"/>
    </reaction>
</comment>
<evidence type="ECO:0000313" key="5">
    <source>
        <dbReference type="Proteomes" id="UP000054107"/>
    </source>
</evidence>
<dbReference type="GO" id="GO:0006826">
    <property type="term" value="P:iron ion transport"/>
    <property type="evidence" value="ECO:0007669"/>
    <property type="project" value="InterPro"/>
</dbReference>
<keyword evidence="5" id="KW-1185">Reference proteome</keyword>
<dbReference type="GO" id="GO:0004322">
    <property type="term" value="F:ferroxidase activity"/>
    <property type="evidence" value="ECO:0007669"/>
    <property type="project" value="UniProtKB-EC"/>
</dbReference>
<dbReference type="PANTHER" id="PTHR11431">
    <property type="entry name" value="FERRITIN"/>
    <property type="match status" value="1"/>
</dbReference>
<accession>A0A0B7N934</accession>
<dbReference type="AlphaFoldDB" id="A0A0B7N934"/>
<feature type="domain" description="Ferritin-like diiron" evidence="3">
    <location>
        <begin position="9"/>
        <end position="175"/>
    </location>
</feature>
<keyword evidence="2" id="KW-0409">Iron storage</keyword>
<evidence type="ECO:0000259" key="3">
    <source>
        <dbReference type="PROSITE" id="PS50905"/>
    </source>
</evidence>
<gene>
    <name evidence="4" type="primary">PARPA_08096.1 scaffold 31862</name>
</gene>
<protein>
    <recommendedName>
        <fullName evidence="2">Ferritin</fullName>
        <ecNumber evidence="2">1.16.3.1</ecNumber>
    </recommendedName>
</protein>
<dbReference type="GO" id="GO:0008199">
    <property type="term" value="F:ferric iron binding"/>
    <property type="evidence" value="ECO:0007669"/>
    <property type="project" value="InterPro"/>
</dbReference>
<dbReference type="GO" id="GO:0008198">
    <property type="term" value="F:ferrous iron binding"/>
    <property type="evidence" value="ECO:0007669"/>
    <property type="project" value="TreeGrafter"/>
</dbReference>
<dbReference type="PANTHER" id="PTHR11431:SF75">
    <property type="entry name" value="FERRITIN"/>
    <property type="match status" value="1"/>
</dbReference>